<dbReference type="InterPro" id="IPR017850">
    <property type="entry name" value="Alkaline_phosphatase_core_sf"/>
</dbReference>
<dbReference type="PANTHER" id="PTHR10974:SF1">
    <property type="entry name" value="FI08016P-RELATED"/>
    <property type="match status" value="1"/>
</dbReference>
<dbReference type="SUPFAM" id="SSF53649">
    <property type="entry name" value="Alkaline phosphatase-like"/>
    <property type="match status" value="1"/>
</dbReference>
<keyword evidence="1" id="KW-0472">Membrane</keyword>
<organism evidence="2 3">
    <name type="scientific">Mya arenaria</name>
    <name type="common">Soft-shell clam</name>
    <dbReference type="NCBI Taxonomy" id="6604"/>
    <lineage>
        <taxon>Eukaryota</taxon>
        <taxon>Metazoa</taxon>
        <taxon>Spiralia</taxon>
        <taxon>Lophotrochozoa</taxon>
        <taxon>Mollusca</taxon>
        <taxon>Bivalvia</taxon>
        <taxon>Autobranchia</taxon>
        <taxon>Heteroconchia</taxon>
        <taxon>Euheterodonta</taxon>
        <taxon>Imparidentia</taxon>
        <taxon>Neoheterodontei</taxon>
        <taxon>Myida</taxon>
        <taxon>Myoidea</taxon>
        <taxon>Myidae</taxon>
        <taxon>Mya</taxon>
    </lineage>
</organism>
<evidence type="ECO:0000256" key="1">
    <source>
        <dbReference type="SAM" id="Phobius"/>
    </source>
</evidence>
<keyword evidence="1" id="KW-0812">Transmembrane</keyword>
<protein>
    <submittedName>
        <fullName evidence="2">Uncharacterized protein</fullName>
    </submittedName>
</protein>
<reference evidence="2" key="1">
    <citation type="submission" date="2022-11" db="EMBL/GenBank/DDBJ databases">
        <title>Centuries of genome instability and evolution in soft-shell clam transmissible cancer (bioRxiv).</title>
        <authorList>
            <person name="Hart S.F.M."/>
            <person name="Yonemitsu M.A."/>
            <person name="Giersch R.M."/>
            <person name="Beal B.F."/>
            <person name="Arriagada G."/>
            <person name="Davis B.W."/>
            <person name="Ostrander E.A."/>
            <person name="Goff S.P."/>
            <person name="Metzger M.J."/>
        </authorList>
    </citation>
    <scope>NUCLEOTIDE SEQUENCE</scope>
    <source>
        <strain evidence="2">MELC-2E11</strain>
        <tissue evidence="2">Siphon/mantle</tissue>
    </source>
</reference>
<proteinExistence type="predicted"/>
<evidence type="ECO:0000313" key="3">
    <source>
        <dbReference type="Proteomes" id="UP001164746"/>
    </source>
</evidence>
<name>A0ABY7E132_MYAAR</name>
<dbReference type="InterPro" id="IPR004245">
    <property type="entry name" value="DUF229"/>
</dbReference>
<dbReference type="Gene3D" id="3.40.720.10">
    <property type="entry name" value="Alkaline Phosphatase, subunit A"/>
    <property type="match status" value="1"/>
</dbReference>
<dbReference type="PANTHER" id="PTHR10974">
    <property type="entry name" value="FI08016P-RELATED"/>
    <property type="match status" value="1"/>
</dbReference>
<keyword evidence="3" id="KW-1185">Reference proteome</keyword>
<sequence>MDISQRKFNCIRCINHSKFKRIFVAIILLVFVSTAIHWNITVRHQYRNSNSGTACVIPKLDPFDPSIMPYIWEPSPIVCDTRPQILHTDDSGEARWNESALRLAGLRSTDVRCVYAPINLLNDMEVRFGSPVNFSPPAYLPEEFFQIVCRNTKNTVVFEKLFSVIHKESPSVKRARVRASSASKLSVVMLGIDSVSRSAAIRKLPKTLTYLRDVLHSYDFRGLMKVGENTYPNLVAQQVAPRGRGAACISQPCDGLPFIWKNFSAYGYATMYAEDWAYEATFTNHKPGFRSPPTDHYMRNFWLALDEQESGQMSGIGALKNVLYPLEFTNLKEQGSETARRYCYNDALRYRYILDYLKQFMSAYTGQRRYAFTFANSIAHQVDNFLSIADDGYYEILKWLKTKGHLRNTVVMFFSDHGSRLERIRNTLVGRVEDRMPLLHLILPEHIKQKYPLLDKVLKQNQERLTTHKDVYKTISDILQGQFKPYKLSQPAWGGISLFSEIPKDRSCAQAGIPDSFCACHTARPLNLTQHIDIATKLQTIMIREINNYITGYPKCLKLEIYKLHAIRVISNGLHYTKSSIKWFSTLFKMFTPVNDTTERYEVVLQTVPGCGVFEATYEVVQKDEPVRVGDIVRINRYGGQAHCMPHKQLKVFCLCDDQNRTDSCS</sequence>
<dbReference type="CDD" id="cd16021">
    <property type="entry name" value="ALP_like"/>
    <property type="match status" value="1"/>
</dbReference>
<accession>A0ABY7E132</accession>
<dbReference type="EMBL" id="CP111014">
    <property type="protein sequence ID" value="WAR00866.1"/>
    <property type="molecule type" value="Genomic_DNA"/>
</dbReference>
<gene>
    <name evidence="2" type="ORF">MAR_025238</name>
</gene>
<evidence type="ECO:0000313" key="2">
    <source>
        <dbReference type="EMBL" id="WAR00866.1"/>
    </source>
</evidence>
<feature type="transmembrane region" description="Helical" evidence="1">
    <location>
        <begin position="21"/>
        <end position="40"/>
    </location>
</feature>
<keyword evidence="1" id="KW-1133">Transmembrane helix</keyword>
<dbReference type="Proteomes" id="UP001164746">
    <property type="component" value="Chromosome 3"/>
</dbReference>
<dbReference type="Pfam" id="PF02995">
    <property type="entry name" value="DUF229"/>
    <property type="match status" value="1"/>
</dbReference>